<evidence type="ECO:0000256" key="4">
    <source>
        <dbReference type="PROSITE-ProRule" id="PRU00278"/>
    </source>
</evidence>
<comment type="caution">
    <text evidence="8">The sequence shown here is derived from an EMBL/GenBank/DDBJ whole genome shotgun (WGS) entry which is preliminary data.</text>
</comment>
<dbReference type="EMBL" id="SBIQ01000089">
    <property type="protein sequence ID" value="KAF7683413.1"/>
    <property type="molecule type" value="Genomic_DNA"/>
</dbReference>
<dbReference type="PROSITE" id="PS50198">
    <property type="entry name" value="PPIC_PPIASE_2"/>
    <property type="match status" value="1"/>
</dbReference>
<dbReference type="SUPFAM" id="SSF51045">
    <property type="entry name" value="WW domain"/>
    <property type="match status" value="1"/>
</dbReference>
<feature type="domain" description="PpiC" evidence="7">
    <location>
        <begin position="29"/>
        <end position="139"/>
    </location>
</feature>
<dbReference type="GO" id="GO:0016853">
    <property type="term" value="F:isomerase activity"/>
    <property type="evidence" value="ECO:0007669"/>
    <property type="project" value="UniProtKB-KW"/>
</dbReference>
<dbReference type="InterPro" id="IPR000297">
    <property type="entry name" value="PPIase_PpiC"/>
</dbReference>
<comment type="catalytic activity">
    <reaction evidence="1 5">
        <text>[protein]-peptidylproline (omega=180) = [protein]-peptidylproline (omega=0)</text>
        <dbReference type="Rhea" id="RHEA:16237"/>
        <dbReference type="Rhea" id="RHEA-COMP:10747"/>
        <dbReference type="Rhea" id="RHEA-COMP:10748"/>
        <dbReference type="ChEBI" id="CHEBI:83833"/>
        <dbReference type="ChEBI" id="CHEBI:83834"/>
        <dbReference type="EC" id="5.2.1.8"/>
    </reaction>
</comment>
<dbReference type="InterPro" id="IPR051370">
    <property type="entry name" value="PPIase_Pin1"/>
</dbReference>
<evidence type="ECO:0000256" key="5">
    <source>
        <dbReference type="RuleBase" id="RU363014"/>
    </source>
</evidence>
<dbReference type="PANTHER" id="PTHR10657">
    <property type="entry name" value="PEPTIDYL-PROLYL CIS-TRANS ISOMERASE"/>
    <property type="match status" value="1"/>
</dbReference>
<dbReference type="Gene3D" id="2.20.70.10">
    <property type="match status" value="1"/>
</dbReference>
<evidence type="ECO:0000259" key="7">
    <source>
        <dbReference type="PROSITE" id="PS50198"/>
    </source>
</evidence>
<evidence type="ECO:0000259" key="6">
    <source>
        <dbReference type="PROSITE" id="PS50020"/>
    </source>
</evidence>
<sequence>MWSRIKSKQKNKYYYFNEKTGESTWDKPQTSHMIYHILIKHKNCRNPDVYVEEEDAYKTCKRLMVELKEHASKDNFISLFEEYARKYSKCSSGRNGGCLGYLCKNEYHPAFEHAALGLEHGGICGPIQTISGFHIIFRK</sequence>
<dbReference type="InterPro" id="IPR036020">
    <property type="entry name" value="WW_dom_sf"/>
</dbReference>
<dbReference type="Pfam" id="PF00397">
    <property type="entry name" value="WW"/>
    <property type="match status" value="1"/>
</dbReference>
<protein>
    <recommendedName>
        <fullName evidence="5">Peptidyl-prolyl cis-trans isomerase</fullName>
        <ecNumber evidence="5">5.2.1.8</ecNumber>
    </recommendedName>
</protein>
<name>A0ABQ7HYZ8_9MICR</name>
<dbReference type="EC" id="5.2.1.8" evidence="5"/>
<evidence type="ECO:0000313" key="9">
    <source>
        <dbReference type="Proteomes" id="UP001516464"/>
    </source>
</evidence>
<dbReference type="Gene3D" id="3.10.50.40">
    <property type="match status" value="1"/>
</dbReference>
<dbReference type="PANTHER" id="PTHR10657:SF4">
    <property type="entry name" value="PEPTIDYL-PROLYL CIS-TRANS ISOMERASE-RELATED"/>
    <property type="match status" value="1"/>
</dbReference>
<evidence type="ECO:0000256" key="1">
    <source>
        <dbReference type="ARBA" id="ARBA00000971"/>
    </source>
</evidence>
<evidence type="ECO:0000313" key="8">
    <source>
        <dbReference type="EMBL" id="KAF7683413.1"/>
    </source>
</evidence>
<evidence type="ECO:0000256" key="2">
    <source>
        <dbReference type="ARBA" id="ARBA00023110"/>
    </source>
</evidence>
<organism evidence="8 9">
    <name type="scientific">Astathelohania contejeani</name>
    <dbReference type="NCBI Taxonomy" id="164912"/>
    <lineage>
        <taxon>Eukaryota</taxon>
        <taxon>Fungi</taxon>
        <taxon>Fungi incertae sedis</taxon>
        <taxon>Microsporidia</taxon>
        <taxon>Astathelohaniidae</taxon>
        <taxon>Astathelohania</taxon>
    </lineage>
</organism>
<dbReference type="InterPro" id="IPR001202">
    <property type="entry name" value="WW_dom"/>
</dbReference>
<dbReference type="Pfam" id="PF00639">
    <property type="entry name" value="Rotamase"/>
    <property type="match status" value="1"/>
</dbReference>
<dbReference type="SUPFAM" id="SSF54534">
    <property type="entry name" value="FKBP-like"/>
    <property type="match status" value="1"/>
</dbReference>
<dbReference type="InterPro" id="IPR046357">
    <property type="entry name" value="PPIase_dom_sf"/>
</dbReference>
<dbReference type="SMART" id="SM00456">
    <property type="entry name" value="WW"/>
    <property type="match status" value="1"/>
</dbReference>
<proteinExistence type="predicted"/>
<keyword evidence="9" id="KW-1185">Reference proteome</keyword>
<dbReference type="PROSITE" id="PS01159">
    <property type="entry name" value="WW_DOMAIN_1"/>
    <property type="match status" value="1"/>
</dbReference>
<keyword evidence="3 4" id="KW-0413">Isomerase</keyword>
<feature type="domain" description="WW" evidence="6">
    <location>
        <begin position="1"/>
        <end position="30"/>
    </location>
</feature>
<accession>A0ABQ7HYZ8</accession>
<evidence type="ECO:0000256" key="3">
    <source>
        <dbReference type="ARBA" id="ARBA00023235"/>
    </source>
</evidence>
<dbReference type="CDD" id="cd00201">
    <property type="entry name" value="WW"/>
    <property type="match status" value="1"/>
</dbReference>
<gene>
    <name evidence="8" type="primary">ESS1</name>
    <name evidence="8" type="ORF">TCON_1376</name>
</gene>
<keyword evidence="2 4" id="KW-0697">Rotamase</keyword>
<reference evidence="8 9" key="1">
    <citation type="submission" date="2019-01" db="EMBL/GenBank/DDBJ databases">
        <title>Genomes sequencing and comparative genomics of infectious freshwater microsporidia, Cucumispora dikerogammari and Thelohania contejeani.</title>
        <authorList>
            <person name="Cormier A."/>
            <person name="Giraud I."/>
            <person name="Wattier R."/>
            <person name="Teixeira M."/>
            <person name="Grandjean F."/>
            <person name="Rigaud T."/>
            <person name="Cordaux R."/>
        </authorList>
    </citation>
    <scope>NUCLEOTIDE SEQUENCE [LARGE SCALE GENOMIC DNA]</scope>
    <source>
        <strain evidence="8">T1</strain>
        <tissue evidence="8">Spores</tissue>
    </source>
</reference>
<dbReference type="Proteomes" id="UP001516464">
    <property type="component" value="Unassembled WGS sequence"/>
</dbReference>
<dbReference type="PROSITE" id="PS50020">
    <property type="entry name" value="WW_DOMAIN_2"/>
    <property type="match status" value="1"/>
</dbReference>